<dbReference type="HOGENOM" id="CLU_2056021_0_0_2"/>
<evidence type="ECO:0000313" key="2">
    <source>
        <dbReference type="Proteomes" id="UP000030649"/>
    </source>
</evidence>
<proteinExistence type="predicted"/>
<sequence length="119" mass="14028">MDFSAGDTLYCHVKTPQQRTNTYEFCHDIEYTDTEFEAGNNILYVYLNNTDGRFDNTDSYRGSKYRLVFGGDRPEFERRSHEESPQKWSKSYQEGEDIPFVVKRVSGARFRKRISTLSE</sequence>
<accession>U1PGJ2</accession>
<name>U1PGJ2_9EURY</name>
<dbReference type="AlphaFoldDB" id="U1PGJ2"/>
<dbReference type="Proteomes" id="UP000030649">
    <property type="component" value="Unassembled WGS sequence"/>
</dbReference>
<protein>
    <submittedName>
        <fullName evidence="1">Uncharacterized protein</fullName>
    </submittedName>
</protein>
<dbReference type="STRING" id="1238424.J07HQW1_01285"/>
<evidence type="ECO:0000313" key="1">
    <source>
        <dbReference type="EMBL" id="ERG91251.1"/>
    </source>
</evidence>
<reference evidence="1 2" key="1">
    <citation type="journal article" date="2013" name="PLoS ONE">
        <title>Assembly-driven community genomics of a hypersaline microbial ecosystem.</title>
        <authorList>
            <person name="Podell S."/>
            <person name="Ugalde J.A."/>
            <person name="Narasingarao P."/>
            <person name="Banfield J.F."/>
            <person name="Heidelberg K.B."/>
            <person name="Allen E.E."/>
        </authorList>
    </citation>
    <scope>NUCLEOTIDE SEQUENCE [LARGE SCALE GENOMIC DNA]</scope>
    <source>
        <strain evidence="2">J07HQW1</strain>
    </source>
</reference>
<organism evidence="1 2">
    <name type="scientific">Haloquadratum walsbyi J07HQW1</name>
    <dbReference type="NCBI Taxonomy" id="1238424"/>
    <lineage>
        <taxon>Archaea</taxon>
        <taxon>Methanobacteriati</taxon>
        <taxon>Methanobacteriota</taxon>
        <taxon>Stenosarchaea group</taxon>
        <taxon>Halobacteria</taxon>
        <taxon>Halobacteriales</taxon>
        <taxon>Haloferacaceae</taxon>
        <taxon>Haloquadratum</taxon>
    </lineage>
</organism>
<gene>
    <name evidence="1" type="ORF">J07HQW1_01285</name>
</gene>
<dbReference type="EMBL" id="KE356560">
    <property type="protein sequence ID" value="ERG91251.1"/>
    <property type="molecule type" value="Genomic_DNA"/>
</dbReference>